<dbReference type="Gene3D" id="3.40.30.10">
    <property type="entry name" value="Glutaredoxin"/>
    <property type="match status" value="1"/>
</dbReference>
<feature type="transmembrane region" description="Helical" evidence="5">
    <location>
        <begin position="75"/>
        <end position="100"/>
    </location>
</feature>
<dbReference type="InterPro" id="IPR036249">
    <property type="entry name" value="Thioredoxin-like_sf"/>
</dbReference>
<evidence type="ECO:0000259" key="6">
    <source>
        <dbReference type="Pfam" id="PF07291"/>
    </source>
</evidence>
<dbReference type="AlphaFoldDB" id="A0A3D9UQ55"/>
<dbReference type="EMBL" id="QTUA01000001">
    <property type="protein sequence ID" value="REF31592.1"/>
    <property type="molecule type" value="Genomic_DNA"/>
</dbReference>
<evidence type="ECO:0000256" key="3">
    <source>
        <dbReference type="ARBA" id="ARBA00022989"/>
    </source>
</evidence>
<evidence type="ECO:0000256" key="5">
    <source>
        <dbReference type="SAM" id="Phobius"/>
    </source>
</evidence>
<proteinExistence type="predicted"/>
<comment type="subcellular location">
    <subcellularLocation>
        <location evidence="1">Membrane</location>
        <topology evidence="1">Multi-pass membrane protein</topology>
    </subcellularLocation>
</comment>
<keyword evidence="2 5" id="KW-0812">Transmembrane</keyword>
<name>A0A3D9UQ55_9MICO</name>
<accession>A0A3D9UQ55</accession>
<reference evidence="7 8" key="1">
    <citation type="submission" date="2018-08" db="EMBL/GenBank/DDBJ databases">
        <title>Sequencing the genomes of 1000 actinobacteria strains.</title>
        <authorList>
            <person name="Klenk H.-P."/>
        </authorList>
    </citation>
    <scope>NUCLEOTIDE SEQUENCE [LARGE SCALE GENOMIC DNA]</scope>
    <source>
        <strain evidence="7 8">DSM 22967</strain>
    </source>
</reference>
<comment type="caution">
    <text evidence="7">The sequence shown here is derived from an EMBL/GenBank/DDBJ whole genome shotgun (WGS) entry which is preliminary data.</text>
</comment>
<feature type="transmembrane region" description="Helical" evidence="5">
    <location>
        <begin position="6"/>
        <end position="27"/>
    </location>
</feature>
<evidence type="ECO:0000256" key="4">
    <source>
        <dbReference type="ARBA" id="ARBA00023136"/>
    </source>
</evidence>
<feature type="transmembrane region" description="Helical" evidence="5">
    <location>
        <begin position="47"/>
        <end position="69"/>
    </location>
</feature>
<sequence>MPASVPAAPWIVPALLIVLALVVSALFKVRSPQTTQDAFVSLRLPSFLRFSGAPILLPYGELVLAAALLVLPGGWYVVAAALAVVLFAAYLIVVARALGFAEPVHCNCFGKLGLGEIDRRTVVRNVLLLVAAVLALVDGVRGGSMIERFTDFGGTEWGWTAGVLAAIALTGMVVYGGGRPSDSAAASSAAPAVVPSDADDELEYVQQPIPYGALVDSRGGTIPLRELPHPRPVLLISVSLGCGSCERVMARMPQWAARQQLIRVVLVPYGASADNAPDLGPDVEWMTDPDSAVVRTLGLGYPSAVLFGMNGMLAGGPVHGDEIDQFLDDIAAEMDEAAAAYAAQEPIG</sequence>
<dbReference type="OrthoDB" id="5006039at2"/>
<dbReference type="GO" id="GO:0016020">
    <property type="term" value="C:membrane"/>
    <property type="evidence" value="ECO:0007669"/>
    <property type="project" value="UniProtKB-SubCell"/>
</dbReference>
<keyword evidence="3 5" id="KW-1133">Transmembrane helix</keyword>
<keyword evidence="4 5" id="KW-0472">Membrane</keyword>
<dbReference type="SUPFAM" id="SSF52833">
    <property type="entry name" value="Thioredoxin-like"/>
    <property type="match status" value="1"/>
</dbReference>
<keyword evidence="8" id="KW-1185">Reference proteome</keyword>
<dbReference type="GO" id="GO:0030416">
    <property type="term" value="P:methylamine metabolic process"/>
    <property type="evidence" value="ECO:0007669"/>
    <property type="project" value="InterPro"/>
</dbReference>
<dbReference type="UniPathway" id="UPA00895"/>
<evidence type="ECO:0000256" key="1">
    <source>
        <dbReference type="ARBA" id="ARBA00004141"/>
    </source>
</evidence>
<organism evidence="7 8">
    <name type="scientific">Calidifontibacter indicus</name>
    <dbReference type="NCBI Taxonomy" id="419650"/>
    <lineage>
        <taxon>Bacteria</taxon>
        <taxon>Bacillati</taxon>
        <taxon>Actinomycetota</taxon>
        <taxon>Actinomycetes</taxon>
        <taxon>Micrococcales</taxon>
        <taxon>Dermacoccaceae</taxon>
        <taxon>Calidifontibacter</taxon>
    </lineage>
</organism>
<feature type="domain" description="Methylamine utilisation protein MauE" evidence="6">
    <location>
        <begin position="9"/>
        <end position="137"/>
    </location>
</feature>
<gene>
    <name evidence="7" type="ORF">DFJ65_2662</name>
</gene>
<evidence type="ECO:0000313" key="7">
    <source>
        <dbReference type="EMBL" id="REF31592.1"/>
    </source>
</evidence>
<feature type="transmembrane region" description="Helical" evidence="5">
    <location>
        <begin position="121"/>
        <end position="137"/>
    </location>
</feature>
<feature type="transmembrane region" description="Helical" evidence="5">
    <location>
        <begin position="157"/>
        <end position="175"/>
    </location>
</feature>
<protein>
    <submittedName>
        <fullName evidence="7">Methylamine utilization protein MauE</fullName>
    </submittedName>
</protein>
<dbReference type="InterPro" id="IPR009908">
    <property type="entry name" value="Methylamine_util_MauE"/>
</dbReference>
<evidence type="ECO:0000313" key="8">
    <source>
        <dbReference type="Proteomes" id="UP000256253"/>
    </source>
</evidence>
<dbReference type="Pfam" id="PF07291">
    <property type="entry name" value="MauE"/>
    <property type="match status" value="1"/>
</dbReference>
<evidence type="ECO:0000256" key="2">
    <source>
        <dbReference type="ARBA" id="ARBA00022692"/>
    </source>
</evidence>
<dbReference type="Proteomes" id="UP000256253">
    <property type="component" value="Unassembled WGS sequence"/>
</dbReference>
<dbReference type="RefSeq" id="WP_115923406.1">
    <property type="nucleotide sequence ID" value="NZ_QTUA01000001.1"/>
</dbReference>